<accession>A0A0G3BDE2</accession>
<dbReference type="PANTHER" id="PTHR21660">
    <property type="entry name" value="THIOESTERASE SUPERFAMILY MEMBER-RELATED"/>
    <property type="match status" value="1"/>
</dbReference>
<evidence type="ECO:0000256" key="2">
    <source>
        <dbReference type="ARBA" id="ARBA00022801"/>
    </source>
</evidence>
<dbReference type="PANTHER" id="PTHR21660:SF1">
    <property type="entry name" value="ACYL-COENZYME A THIOESTERASE 13"/>
    <property type="match status" value="1"/>
</dbReference>
<dbReference type="EMBL" id="CP011371">
    <property type="protein sequence ID" value="AKJ27307.1"/>
    <property type="molecule type" value="Genomic_DNA"/>
</dbReference>
<dbReference type="GO" id="GO:0047617">
    <property type="term" value="F:fatty acyl-CoA hydrolase activity"/>
    <property type="evidence" value="ECO:0007669"/>
    <property type="project" value="InterPro"/>
</dbReference>
<dbReference type="KEGG" id="pbh:AAW51_0616"/>
<evidence type="ECO:0000313" key="4">
    <source>
        <dbReference type="EMBL" id="AKJ27307.1"/>
    </source>
</evidence>
<dbReference type="SUPFAM" id="SSF54637">
    <property type="entry name" value="Thioesterase/thiol ester dehydrase-isomerase"/>
    <property type="match status" value="1"/>
</dbReference>
<reference evidence="4 5" key="1">
    <citation type="submission" date="2015-05" db="EMBL/GenBank/DDBJ databases">
        <authorList>
            <person name="Tang B."/>
            <person name="Yu Y."/>
        </authorList>
    </citation>
    <scope>NUCLEOTIDE SEQUENCE [LARGE SCALE GENOMIC DNA]</scope>
    <source>
        <strain evidence="4 5">DSM 7029</strain>
    </source>
</reference>
<dbReference type="Gene3D" id="3.10.129.10">
    <property type="entry name" value="Hotdog Thioesterase"/>
    <property type="match status" value="1"/>
</dbReference>
<sequence length="153" mass="16685">METQTLTDHDQIVEAFFDKLRSFPLPKGIELELPPKCAREAPARYVEYVPGEKLVGEIVVPLQYANPLGQLQGGFLSALFDNLMAPLCYAAAGPTTSIDIATSFVRPIAVGESILIDVRIRRLGRRAVHMTAEAFDKEGQLVATSTSNLIPMG</sequence>
<dbReference type="AlphaFoldDB" id="A0A0G3BDE2"/>
<protein>
    <recommendedName>
        <fullName evidence="3">Thioesterase domain-containing protein</fullName>
    </recommendedName>
</protein>
<organism evidence="4 5">
    <name type="scientific">Caldimonas brevitalea</name>
    <dbReference type="NCBI Taxonomy" id="413882"/>
    <lineage>
        <taxon>Bacteria</taxon>
        <taxon>Pseudomonadati</taxon>
        <taxon>Pseudomonadota</taxon>
        <taxon>Betaproteobacteria</taxon>
        <taxon>Burkholderiales</taxon>
        <taxon>Sphaerotilaceae</taxon>
        <taxon>Caldimonas</taxon>
    </lineage>
</organism>
<dbReference type="InterPro" id="IPR039298">
    <property type="entry name" value="ACOT13"/>
</dbReference>
<evidence type="ECO:0000313" key="5">
    <source>
        <dbReference type="Proteomes" id="UP000035352"/>
    </source>
</evidence>
<dbReference type="InterPro" id="IPR006683">
    <property type="entry name" value="Thioestr_dom"/>
</dbReference>
<dbReference type="Proteomes" id="UP000035352">
    <property type="component" value="Chromosome"/>
</dbReference>
<evidence type="ECO:0000256" key="1">
    <source>
        <dbReference type="ARBA" id="ARBA00008324"/>
    </source>
</evidence>
<feature type="domain" description="Thioesterase" evidence="3">
    <location>
        <begin position="72"/>
        <end position="143"/>
    </location>
</feature>
<dbReference type="STRING" id="413882.AAW51_0616"/>
<comment type="similarity">
    <text evidence="1">Belongs to the thioesterase PaaI family.</text>
</comment>
<dbReference type="InterPro" id="IPR029069">
    <property type="entry name" value="HotDog_dom_sf"/>
</dbReference>
<keyword evidence="2" id="KW-0378">Hydrolase</keyword>
<proteinExistence type="inferred from homology"/>
<name>A0A0G3BDE2_9BURK</name>
<evidence type="ECO:0000259" key="3">
    <source>
        <dbReference type="Pfam" id="PF03061"/>
    </source>
</evidence>
<gene>
    <name evidence="4" type="ORF">AAW51_0616</name>
</gene>
<dbReference type="CDD" id="cd03443">
    <property type="entry name" value="PaaI_thioesterase"/>
    <property type="match status" value="1"/>
</dbReference>
<dbReference type="Pfam" id="PF03061">
    <property type="entry name" value="4HBT"/>
    <property type="match status" value="1"/>
</dbReference>
<keyword evidence="5" id="KW-1185">Reference proteome</keyword>